<gene>
    <name evidence="9" type="ORF">RFI_15706</name>
</gene>
<feature type="transmembrane region" description="Helical" evidence="7">
    <location>
        <begin position="334"/>
        <end position="352"/>
    </location>
</feature>
<dbReference type="PANTHER" id="PTHR33406">
    <property type="entry name" value="MEMBRANE PROTEIN MJ1562-RELATED"/>
    <property type="match status" value="1"/>
</dbReference>
<evidence type="ECO:0000256" key="1">
    <source>
        <dbReference type="ARBA" id="ARBA00004651"/>
    </source>
</evidence>
<feature type="transmembrane region" description="Helical" evidence="7">
    <location>
        <begin position="299"/>
        <end position="322"/>
    </location>
</feature>
<protein>
    <recommendedName>
        <fullName evidence="8">Membrane transport protein MMPL domain-containing protein</fullName>
    </recommendedName>
</protein>
<keyword evidence="3" id="KW-1003">Cell membrane</keyword>
<name>X6N5E9_RETFI</name>
<sequence length="356" mass="41142">MPSLEEQLEAEKEPKVFTIYFNFLSWKWGRIMIVTWWLTMTILGITYGFDLLNLTNFEFDPPSNSQAEKKLLKGFFFLNCMKKQPKLHKTNLVQKKKKSGDKLKKCKTKVNSKHIWGCTMECNETHAINAGGSCLSNMSRALNESLQKYSLEHDNVIRSYDDIYNAQITCSLFKNHNYTVACYSSLQQAYISFEFTHTINICIWGKKDDGASAIGVIRYNGEISTVKSKSMNNYIKDSCKNITHTFHDQIIVSFTGETPMIEDMTTASRDDVERKDVYTIPLALCVLAVVVRTWRTMFIPLICVFGSICTSFRLHFFFFQFLLLKKKELNSRAFFCLSLFLININICVLYVVQLNL</sequence>
<dbReference type="Pfam" id="PF03176">
    <property type="entry name" value="MMPL"/>
    <property type="match status" value="1"/>
</dbReference>
<feature type="domain" description="Membrane transport protein MMPL" evidence="8">
    <location>
        <begin position="208"/>
        <end position="322"/>
    </location>
</feature>
<keyword evidence="5 7" id="KW-1133">Transmembrane helix</keyword>
<dbReference type="PANTHER" id="PTHR33406:SF6">
    <property type="entry name" value="MEMBRANE PROTEIN YDGH-RELATED"/>
    <property type="match status" value="1"/>
</dbReference>
<dbReference type="InterPro" id="IPR050545">
    <property type="entry name" value="Mycobact_MmpL"/>
</dbReference>
<dbReference type="InterPro" id="IPR004869">
    <property type="entry name" value="MMPL_dom"/>
</dbReference>
<dbReference type="Proteomes" id="UP000023152">
    <property type="component" value="Unassembled WGS sequence"/>
</dbReference>
<evidence type="ECO:0000259" key="8">
    <source>
        <dbReference type="Pfam" id="PF03176"/>
    </source>
</evidence>
<evidence type="ECO:0000256" key="2">
    <source>
        <dbReference type="ARBA" id="ARBA00010157"/>
    </source>
</evidence>
<evidence type="ECO:0000313" key="9">
    <source>
        <dbReference type="EMBL" id="ETO21500.1"/>
    </source>
</evidence>
<keyword evidence="10" id="KW-1185">Reference proteome</keyword>
<dbReference type="AlphaFoldDB" id="X6N5E9"/>
<dbReference type="SUPFAM" id="SSF82866">
    <property type="entry name" value="Multidrug efflux transporter AcrB transmembrane domain"/>
    <property type="match status" value="1"/>
</dbReference>
<accession>X6N5E9</accession>
<evidence type="ECO:0000313" key="10">
    <source>
        <dbReference type="Proteomes" id="UP000023152"/>
    </source>
</evidence>
<reference evidence="9 10" key="1">
    <citation type="journal article" date="2013" name="Curr. Biol.">
        <title>The Genome of the Foraminiferan Reticulomyxa filosa.</title>
        <authorList>
            <person name="Glockner G."/>
            <person name="Hulsmann N."/>
            <person name="Schleicher M."/>
            <person name="Noegel A.A."/>
            <person name="Eichinger L."/>
            <person name="Gallinger C."/>
            <person name="Pawlowski J."/>
            <person name="Sierra R."/>
            <person name="Euteneuer U."/>
            <person name="Pillet L."/>
            <person name="Moustafa A."/>
            <person name="Platzer M."/>
            <person name="Groth M."/>
            <person name="Szafranski K."/>
            <person name="Schliwa M."/>
        </authorList>
    </citation>
    <scope>NUCLEOTIDE SEQUENCE [LARGE SCALE GENOMIC DNA]</scope>
</reference>
<evidence type="ECO:0000256" key="6">
    <source>
        <dbReference type="ARBA" id="ARBA00023136"/>
    </source>
</evidence>
<comment type="subcellular location">
    <subcellularLocation>
        <location evidence="1">Cell membrane</location>
        <topology evidence="1">Multi-pass membrane protein</topology>
    </subcellularLocation>
</comment>
<keyword evidence="6 7" id="KW-0472">Membrane</keyword>
<comment type="similarity">
    <text evidence="2">Belongs to the resistance-nodulation-cell division (RND) (TC 2.A.6) family. MmpL subfamily.</text>
</comment>
<keyword evidence="4 7" id="KW-0812">Transmembrane</keyword>
<evidence type="ECO:0000256" key="7">
    <source>
        <dbReference type="SAM" id="Phobius"/>
    </source>
</evidence>
<proteinExistence type="inferred from homology"/>
<evidence type="ECO:0000256" key="3">
    <source>
        <dbReference type="ARBA" id="ARBA00022475"/>
    </source>
</evidence>
<comment type="caution">
    <text evidence="9">The sequence shown here is derived from an EMBL/GenBank/DDBJ whole genome shotgun (WGS) entry which is preliminary data.</text>
</comment>
<organism evidence="9 10">
    <name type="scientific">Reticulomyxa filosa</name>
    <dbReference type="NCBI Taxonomy" id="46433"/>
    <lineage>
        <taxon>Eukaryota</taxon>
        <taxon>Sar</taxon>
        <taxon>Rhizaria</taxon>
        <taxon>Retaria</taxon>
        <taxon>Foraminifera</taxon>
        <taxon>Monothalamids</taxon>
        <taxon>Reticulomyxidae</taxon>
        <taxon>Reticulomyxa</taxon>
    </lineage>
</organism>
<evidence type="ECO:0000256" key="5">
    <source>
        <dbReference type="ARBA" id="ARBA00022989"/>
    </source>
</evidence>
<dbReference type="EMBL" id="ASPP01011567">
    <property type="protein sequence ID" value="ETO21500.1"/>
    <property type="molecule type" value="Genomic_DNA"/>
</dbReference>
<dbReference type="GO" id="GO:0005886">
    <property type="term" value="C:plasma membrane"/>
    <property type="evidence" value="ECO:0007669"/>
    <property type="project" value="UniProtKB-SubCell"/>
</dbReference>
<evidence type="ECO:0000256" key="4">
    <source>
        <dbReference type="ARBA" id="ARBA00022692"/>
    </source>
</evidence>